<keyword evidence="2" id="KW-1185">Reference proteome</keyword>
<dbReference type="AlphaFoldDB" id="A0A915KMA5"/>
<feature type="transmembrane region" description="Helical" evidence="1">
    <location>
        <begin position="7"/>
        <end position="28"/>
    </location>
</feature>
<accession>A0A915KMA5</accession>
<keyword evidence="1" id="KW-0812">Transmembrane</keyword>
<evidence type="ECO:0000313" key="2">
    <source>
        <dbReference type="Proteomes" id="UP000887565"/>
    </source>
</evidence>
<sequence>MTKVGCEAGVVFVVMATGVLVAGVSVTVEEGTEFEAMVSNDAVVVAAVLVFELVVSTSMGRTEGSRALNSGCGGRFFNASRRH</sequence>
<keyword evidence="1" id="KW-1133">Transmembrane helix</keyword>
<dbReference type="Proteomes" id="UP000887565">
    <property type="component" value="Unplaced"/>
</dbReference>
<keyword evidence="1" id="KW-0472">Membrane</keyword>
<proteinExistence type="predicted"/>
<dbReference type="WBParaSite" id="nRc.2.0.1.t38921-RA">
    <property type="protein sequence ID" value="nRc.2.0.1.t38921-RA"/>
    <property type="gene ID" value="nRc.2.0.1.g38921"/>
</dbReference>
<evidence type="ECO:0000256" key="1">
    <source>
        <dbReference type="SAM" id="Phobius"/>
    </source>
</evidence>
<name>A0A915KMA5_ROMCU</name>
<feature type="transmembrane region" description="Helical" evidence="1">
    <location>
        <begin position="34"/>
        <end position="55"/>
    </location>
</feature>
<evidence type="ECO:0000313" key="3">
    <source>
        <dbReference type="WBParaSite" id="nRc.2.0.1.t38921-RA"/>
    </source>
</evidence>
<protein>
    <submittedName>
        <fullName evidence="3">Secreted protein</fullName>
    </submittedName>
</protein>
<organism evidence="2 3">
    <name type="scientific">Romanomermis culicivorax</name>
    <name type="common">Nematode worm</name>
    <dbReference type="NCBI Taxonomy" id="13658"/>
    <lineage>
        <taxon>Eukaryota</taxon>
        <taxon>Metazoa</taxon>
        <taxon>Ecdysozoa</taxon>
        <taxon>Nematoda</taxon>
        <taxon>Enoplea</taxon>
        <taxon>Dorylaimia</taxon>
        <taxon>Mermithida</taxon>
        <taxon>Mermithoidea</taxon>
        <taxon>Mermithidae</taxon>
        <taxon>Romanomermis</taxon>
    </lineage>
</organism>
<reference evidence="3" key="1">
    <citation type="submission" date="2022-11" db="UniProtKB">
        <authorList>
            <consortium name="WormBaseParasite"/>
        </authorList>
    </citation>
    <scope>IDENTIFICATION</scope>
</reference>